<evidence type="ECO:0000313" key="1">
    <source>
        <dbReference type="EMBL" id="EKC47209.1"/>
    </source>
</evidence>
<evidence type="ECO:0008006" key="2">
    <source>
        <dbReference type="Google" id="ProtNLM"/>
    </source>
</evidence>
<dbReference type="EMBL" id="AJWZ01010875">
    <property type="protein sequence ID" value="EKC47209.1"/>
    <property type="molecule type" value="Genomic_DNA"/>
</dbReference>
<feature type="non-terminal residue" evidence="1">
    <location>
        <position position="1"/>
    </location>
</feature>
<dbReference type="AlphaFoldDB" id="K1RV77"/>
<dbReference type="SUPFAM" id="SSF56935">
    <property type="entry name" value="Porins"/>
    <property type="match status" value="1"/>
</dbReference>
<name>K1RV77_9ZZZZ</name>
<accession>K1RV77</accession>
<gene>
    <name evidence="1" type="ORF">OBE_15821</name>
</gene>
<feature type="non-terminal residue" evidence="1">
    <location>
        <position position="193"/>
    </location>
</feature>
<reference evidence="1" key="1">
    <citation type="journal article" date="2013" name="Environ. Microbiol.">
        <title>Microbiota from the distal guts of lean and obese adolescents exhibit partial functional redundancy besides clear differences in community structure.</title>
        <authorList>
            <person name="Ferrer M."/>
            <person name="Ruiz A."/>
            <person name="Lanza F."/>
            <person name="Haange S.B."/>
            <person name="Oberbach A."/>
            <person name="Till H."/>
            <person name="Bargiela R."/>
            <person name="Campoy C."/>
            <person name="Segura M.T."/>
            <person name="Richter M."/>
            <person name="von Bergen M."/>
            <person name="Seifert J."/>
            <person name="Suarez A."/>
        </authorList>
    </citation>
    <scope>NUCLEOTIDE SEQUENCE</scope>
</reference>
<proteinExistence type="predicted"/>
<comment type="caution">
    <text evidence="1">The sequence shown here is derived from an EMBL/GenBank/DDBJ whole genome shotgun (WGS) entry which is preliminary data.</text>
</comment>
<protein>
    <recommendedName>
        <fullName evidence="2">TonB-dependent receptor</fullName>
    </recommendedName>
</protein>
<sequence>DYQRISTRLKASYQAKSWLKFGGNMSYVHSVTNDVATGFSTAFSIAPIYPLYLRDSNGNIMQDRNGKMYDFGDTSSGPLYRPYSPKLNSLNQGMMNYNRTSSNTFNGNGSMEINFLKDFKFSFNVGASIRESRNSSAENPYYGLSKQTNGWVGAEHWRRATLNLQQLLNYTHSWELHNVSLMLGHENYRSDYD</sequence>
<organism evidence="1">
    <name type="scientific">human gut metagenome</name>
    <dbReference type="NCBI Taxonomy" id="408170"/>
    <lineage>
        <taxon>unclassified sequences</taxon>
        <taxon>metagenomes</taxon>
        <taxon>organismal metagenomes</taxon>
    </lineage>
</organism>